<dbReference type="GO" id="GO:0016853">
    <property type="term" value="F:isomerase activity"/>
    <property type="evidence" value="ECO:0007669"/>
    <property type="project" value="UniProtKB-KW"/>
</dbReference>
<gene>
    <name evidence="5" type="primary">PBLD</name>
    <name evidence="4" type="ORF">G4P62_007508</name>
</gene>
<dbReference type="OrthoDB" id="75169at2759"/>
<sequence>MKKAAFCLTTMEIQVFTMDSFTNLPFKGNPAAVCPLAHELNDDLYQKIAAEMNLSETAFVTPINPSDTFTSGSRFCLRWFTPTVEVNLCGHATLATAAVLFQHKKNINPTLVFETRSGDLAVSKKKDGYLMDFPLNPPTQVDSKDFQDIIRVTVGTLPVQDVFLSTNMKELMIRLSDSCDSSVLTGLNVDPAAILGIDTKGRVQGITVTMKGAPDSQPGYDFYSRNFAPWVGIPEDPVTGSTHTILGSYWSKELGKNKMLAYQCSSRGGELELEVRDDGRINIGGEVVTVLQGIIRL</sequence>
<dbReference type="Proteomes" id="UP000822369">
    <property type="component" value="Chromosome 11"/>
</dbReference>
<protein>
    <submittedName>
        <fullName evidence="5">Phenazine biosynthesis like protein domain containing</fullName>
    </submittedName>
    <submittedName>
        <fullName evidence="4">Transcript variant X1</fullName>
    </submittedName>
</protein>
<dbReference type="OMA" id="DWALRWF"/>
<evidence type="ECO:0000256" key="2">
    <source>
        <dbReference type="ARBA" id="ARBA00023235"/>
    </source>
</evidence>
<evidence type="ECO:0000313" key="4">
    <source>
        <dbReference type="EMBL" id="KAF7212608.1"/>
    </source>
</evidence>
<evidence type="ECO:0000256" key="1">
    <source>
        <dbReference type="ARBA" id="ARBA00008270"/>
    </source>
</evidence>
<accession>A0A8C6KJR7</accession>
<proteinExistence type="inferred from homology"/>
<dbReference type="Proteomes" id="UP000694548">
    <property type="component" value="Chromosome sgr07"/>
</dbReference>
<dbReference type="Pfam" id="PF02567">
    <property type="entry name" value="PhzC-PhzF"/>
    <property type="match status" value="1"/>
</dbReference>
<evidence type="ECO:0000256" key="3">
    <source>
        <dbReference type="PIRSR" id="PIRSR016184-1"/>
    </source>
</evidence>
<dbReference type="KEGG" id="nfu:107381877"/>
<name>A0A8C6KJR7_NOTFU</name>
<dbReference type="SUPFAM" id="SSF54506">
    <property type="entry name" value="Diaminopimelate epimerase-like"/>
    <property type="match status" value="1"/>
</dbReference>
<reference evidence="5" key="3">
    <citation type="submission" date="2025-05" db="UniProtKB">
        <authorList>
            <consortium name="Ensembl"/>
        </authorList>
    </citation>
    <scope>IDENTIFICATION</scope>
</reference>
<dbReference type="AlphaFoldDB" id="A0A8C6KJR7"/>
<dbReference type="EMBL" id="JAAVVJ010000011">
    <property type="protein sequence ID" value="KAF7212608.1"/>
    <property type="molecule type" value="Genomic_DNA"/>
</dbReference>
<evidence type="ECO:0000313" key="6">
    <source>
        <dbReference type="Proteomes" id="UP000694548"/>
    </source>
</evidence>
<feature type="active site" evidence="3">
    <location>
        <position position="56"/>
    </location>
</feature>
<dbReference type="Gene3D" id="3.10.310.10">
    <property type="entry name" value="Diaminopimelate Epimerase, Chain A, domain 1"/>
    <property type="match status" value="2"/>
</dbReference>
<dbReference type="Ensembl" id="ENSNFUT00015007005.1">
    <property type="protein sequence ID" value="ENSNFUP00015006654.1"/>
    <property type="gene ID" value="ENSNFUG00015003309.1"/>
</dbReference>
<dbReference type="GO" id="GO:0005737">
    <property type="term" value="C:cytoplasm"/>
    <property type="evidence" value="ECO:0007669"/>
    <property type="project" value="TreeGrafter"/>
</dbReference>
<keyword evidence="6" id="KW-1185">Reference proteome</keyword>
<dbReference type="InterPro" id="IPR003719">
    <property type="entry name" value="Phenazine_PhzF-like"/>
</dbReference>
<reference evidence="4" key="2">
    <citation type="submission" date="2020-03" db="EMBL/GenBank/DDBJ databases">
        <title>Intra-Species Differences in Population Size shape Life History and Genome Evolution.</title>
        <authorList>
            <person name="Willemsen D."/>
            <person name="Cui R."/>
            <person name="Valenzano D.R."/>
        </authorList>
    </citation>
    <scope>NUCLEOTIDE SEQUENCE</scope>
    <source>
        <strain evidence="4">GRZ</strain>
        <tissue evidence="4">Whole</tissue>
    </source>
</reference>
<reference evidence="5" key="1">
    <citation type="submission" date="2014-08" db="EMBL/GenBank/DDBJ databases">
        <authorList>
            <person name="Senf B."/>
            <person name="Petzold A."/>
            <person name="Downie B.R."/>
            <person name="Koch P."/>
            <person name="Platzer M."/>
        </authorList>
    </citation>
    <scope>NUCLEOTIDE SEQUENCE [LARGE SCALE GENOMIC DNA]</scope>
    <source>
        <strain evidence="5">GRZ</strain>
    </source>
</reference>
<dbReference type="PANTHER" id="PTHR13774:SF17">
    <property type="entry name" value="PHENAZINE BIOSYNTHESIS-LIKE DOMAIN-CONTAINING PROTEIN"/>
    <property type="match status" value="1"/>
</dbReference>
<dbReference type="PIRSF" id="PIRSF016184">
    <property type="entry name" value="PhzC_PhzF"/>
    <property type="match status" value="1"/>
</dbReference>
<keyword evidence="2" id="KW-0413">Isomerase</keyword>
<dbReference type="NCBIfam" id="TIGR00654">
    <property type="entry name" value="PhzF_family"/>
    <property type="match status" value="1"/>
</dbReference>
<evidence type="ECO:0000313" key="5">
    <source>
        <dbReference type="Ensembl" id="ENSNFUP00015006654.1"/>
    </source>
</evidence>
<dbReference type="GeneTree" id="ENSGT00390000017595"/>
<dbReference type="PANTHER" id="PTHR13774">
    <property type="entry name" value="PHENAZINE BIOSYNTHESIS PROTEIN"/>
    <property type="match status" value="1"/>
</dbReference>
<organism evidence="5 6">
    <name type="scientific">Nothobranchius furzeri</name>
    <name type="common">Turquoise killifish</name>
    <dbReference type="NCBI Taxonomy" id="105023"/>
    <lineage>
        <taxon>Eukaryota</taxon>
        <taxon>Metazoa</taxon>
        <taxon>Chordata</taxon>
        <taxon>Craniata</taxon>
        <taxon>Vertebrata</taxon>
        <taxon>Euteleostomi</taxon>
        <taxon>Actinopterygii</taxon>
        <taxon>Neopterygii</taxon>
        <taxon>Teleostei</taxon>
        <taxon>Neoteleostei</taxon>
        <taxon>Acanthomorphata</taxon>
        <taxon>Ovalentaria</taxon>
        <taxon>Atherinomorphae</taxon>
        <taxon>Cyprinodontiformes</taxon>
        <taxon>Nothobranchiidae</taxon>
        <taxon>Nothobranchius</taxon>
    </lineage>
</organism>
<comment type="similarity">
    <text evidence="1">Belongs to the PhzF family.</text>
</comment>